<dbReference type="GO" id="GO:0005730">
    <property type="term" value="C:nucleolus"/>
    <property type="evidence" value="ECO:0007669"/>
    <property type="project" value="UniProtKB-SubCell"/>
</dbReference>
<dbReference type="GO" id="GO:0006364">
    <property type="term" value="P:rRNA processing"/>
    <property type="evidence" value="ECO:0007669"/>
    <property type="project" value="UniProtKB-KW"/>
</dbReference>
<protein>
    <recommendedName>
        <fullName evidence="17">3'-5' exoribonuclease 1</fullName>
        <ecNumber evidence="5">3.1.13.1</ecNumber>
    </recommendedName>
    <alternativeName>
        <fullName evidence="18">Histone mRNA 3'-exonuclease 1</fullName>
    </alternativeName>
</protein>
<keyword evidence="13" id="KW-0460">Magnesium</keyword>
<dbReference type="EMBL" id="JAODUP010000038">
    <property type="protein sequence ID" value="KAK2166494.1"/>
    <property type="molecule type" value="Genomic_DNA"/>
</dbReference>
<evidence type="ECO:0000256" key="12">
    <source>
        <dbReference type="ARBA" id="ARBA00022839"/>
    </source>
</evidence>
<evidence type="ECO:0000256" key="11">
    <source>
        <dbReference type="ARBA" id="ARBA00022801"/>
    </source>
</evidence>
<evidence type="ECO:0000256" key="9">
    <source>
        <dbReference type="ARBA" id="ARBA00022722"/>
    </source>
</evidence>
<dbReference type="Gene3D" id="3.30.420.10">
    <property type="entry name" value="Ribonuclease H-like superfamily/Ribonuclease H"/>
    <property type="match status" value="1"/>
</dbReference>
<evidence type="ECO:0000256" key="8">
    <source>
        <dbReference type="ARBA" id="ARBA00022553"/>
    </source>
</evidence>
<evidence type="ECO:0000256" key="3">
    <source>
        <dbReference type="ARBA" id="ARBA00004496"/>
    </source>
</evidence>
<evidence type="ECO:0000256" key="17">
    <source>
        <dbReference type="ARBA" id="ARBA00070944"/>
    </source>
</evidence>
<dbReference type="CDD" id="cd06133">
    <property type="entry name" value="ERI-1_3'hExo_like"/>
    <property type="match status" value="1"/>
</dbReference>
<dbReference type="GO" id="GO:0005737">
    <property type="term" value="C:cytoplasm"/>
    <property type="evidence" value="ECO:0007669"/>
    <property type="project" value="UniProtKB-SubCell"/>
</dbReference>
<dbReference type="GO" id="GO:0008859">
    <property type="term" value="F:exoribonuclease II activity"/>
    <property type="evidence" value="ECO:0007669"/>
    <property type="project" value="UniProtKB-EC"/>
</dbReference>
<dbReference type="GO" id="GO:0031047">
    <property type="term" value="P:regulatory ncRNA-mediated gene silencing"/>
    <property type="evidence" value="ECO:0007669"/>
    <property type="project" value="UniProtKB-KW"/>
</dbReference>
<keyword evidence="14" id="KW-0694">RNA-binding</keyword>
<keyword evidence="12" id="KW-0269">Exonuclease</keyword>
<evidence type="ECO:0000259" key="20">
    <source>
        <dbReference type="PROSITE" id="PS50800"/>
    </source>
</evidence>
<accession>A0AAD9NGP7</accession>
<dbReference type="InterPro" id="IPR036397">
    <property type="entry name" value="RNaseH_sf"/>
</dbReference>
<dbReference type="AlphaFoldDB" id="A0AAD9NGP7"/>
<dbReference type="InterPro" id="IPR051274">
    <property type="entry name" value="3-5_Exoribonuclease"/>
</dbReference>
<comment type="caution">
    <text evidence="21">The sequence shown here is derived from an EMBL/GenBank/DDBJ whole genome shotgun (WGS) entry which is preliminary data.</text>
</comment>
<evidence type="ECO:0000256" key="6">
    <source>
        <dbReference type="ARBA" id="ARBA00022490"/>
    </source>
</evidence>
<evidence type="ECO:0000256" key="2">
    <source>
        <dbReference type="ARBA" id="ARBA00001946"/>
    </source>
</evidence>
<dbReference type="SMART" id="SM00479">
    <property type="entry name" value="EXOIII"/>
    <property type="match status" value="1"/>
</dbReference>
<feature type="compositionally biased region" description="Basic and acidic residues" evidence="19">
    <location>
        <begin position="363"/>
        <end position="422"/>
    </location>
</feature>
<comment type="catalytic activity">
    <reaction evidence="1">
        <text>Exonucleolytic cleavage in the 3'- to 5'-direction to yield nucleoside 5'-phosphates.</text>
        <dbReference type="EC" id="3.1.13.1"/>
    </reaction>
</comment>
<dbReference type="GO" id="GO:0046872">
    <property type="term" value="F:metal ion binding"/>
    <property type="evidence" value="ECO:0007669"/>
    <property type="project" value="UniProtKB-KW"/>
</dbReference>
<reference evidence="21" key="1">
    <citation type="journal article" date="2023" name="Mol. Biol. Evol.">
        <title>Third-Generation Sequencing Reveals the Adaptive Role of the Epigenome in Three Deep-Sea Polychaetes.</title>
        <authorList>
            <person name="Perez M."/>
            <person name="Aroh O."/>
            <person name="Sun Y."/>
            <person name="Lan Y."/>
            <person name="Juniper S.K."/>
            <person name="Young C.R."/>
            <person name="Angers B."/>
            <person name="Qian P.Y."/>
        </authorList>
    </citation>
    <scope>NUCLEOTIDE SEQUENCE</scope>
    <source>
        <strain evidence="21">P08H-3</strain>
    </source>
</reference>
<keyword evidence="15" id="KW-0943">RNA-mediated gene silencing</keyword>
<dbReference type="Proteomes" id="UP001208570">
    <property type="component" value="Unassembled WGS sequence"/>
</dbReference>
<dbReference type="InterPro" id="IPR012337">
    <property type="entry name" value="RNaseH-like_sf"/>
</dbReference>
<evidence type="ECO:0000256" key="19">
    <source>
        <dbReference type="SAM" id="MobiDB-lite"/>
    </source>
</evidence>
<evidence type="ECO:0000256" key="4">
    <source>
        <dbReference type="ARBA" id="ARBA00004604"/>
    </source>
</evidence>
<feature type="region of interest" description="Disordered" evidence="19">
    <location>
        <begin position="360"/>
        <end position="422"/>
    </location>
</feature>
<evidence type="ECO:0000256" key="1">
    <source>
        <dbReference type="ARBA" id="ARBA00001849"/>
    </source>
</evidence>
<evidence type="ECO:0000256" key="10">
    <source>
        <dbReference type="ARBA" id="ARBA00022723"/>
    </source>
</evidence>
<evidence type="ECO:0000256" key="15">
    <source>
        <dbReference type="ARBA" id="ARBA00023158"/>
    </source>
</evidence>
<dbReference type="InterPro" id="IPR036361">
    <property type="entry name" value="SAP_dom_sf"/>
</dbReference>
<comment type="subcellular location">
    <subcellularLocation>
        <location evidence="3">Cytoplasm</location>
    </subcellularLocation>
    <subcellularLocation>
        <location evidence="4">Nucleus</location>
        <location evidence="4">Nucleolus</location>
    </subcellularLocation>
</comment>
<evidence type="ECO:0000256" key="18">
    <source>
        <dbReference type="ARBA" id="ARBA00080754"/>
    </source>
</evidence>
<dbReference type="InterPro" id="IPR047201">
    <property type="entry name" value="ERI-1_3'hExo-like"/>
</dbReference>
<evidence type="ECO:0000313" key="21">
    <source>
        <dbReference type="EMBL" id="KAK2166494.1"/>
    </source>
</evidence>
<sequence>MSLNDWVNFFVNDDNDSDFKPIFDLHLYYMTYTVSICLRKKLASTYLPVFMAEGSMCELPVTADEAPSTGQDETKEDVMSDGPSIGQFSHPVYKQMCLTNGLINRMKKEEIRNNLSQLHLDTRGHKDVLKKRLKTYFKNRKLAEAKIKKKTKLHYDYFMVIDFEATCDTYNPEDFNHEIIEFPALLINTKSISVEDEFHAYVKPSVNPKLTDFCKKLTGITQEQVNRAETFSHVLEKMTKWMASHQLGTKKSFAVVTDGPWDMSRFMYLQCQSSHIPMPYWSKRWVNLRKCFCNFYRVRRAKLITMLEILGLAFEGHQHSGLDDTRNIARIVMCMLEDGADLHPNEELFQDKRRRNHAQICPVKREDITGDKSEDTQKDHVVTKDHLDEEQQNETHDWRQGDAREKKHCDKTEGHYRDKNPVDYDEVDNLTATVNDMSVNNQNFDAEIDDLLCYYALQKS</sequence>
<evidence type="ECO:0000256" key="14">
    <source>
        <dbReference type="ARBA" id="ARBA00022884"/>
    </source>
</evidence>
<gene>
    <name evidence="21" type="ORF">LSH36_38g00000</name>
</gene>
<feature type="domain" description="SAP" evidence="20">
    <location>
        <begin position="103"/>
        <end position="137"/>
    </location>
</feature>
<keyword evidence="16" id="KW-0539">Nucleus</keyword>
<keyword evidence="9" id="KW-0540">Nuclease</keyword>
<dbReference type="SUPFAM" id="SSF53098">
    <property type="entry name" value="Ribonuclease H-like"/>
    <property type="match status" value="1"/>
</dbReference>
<keyword evidence="7" id="KW-0698">rRNA processing</keyword>
<dbReference type="FunFam" id="3.30.420.10:FF:000034">
    <property type="entry name" value="3'-5' exoribonuclease 1"/>
    <property type="match status" value="1"/>
</dbReference>
<keyword evidence="10" id="KW-0479">Metal-binding</keyword>
<evidence type="ECO:0000313" key="22">
    <source>
        <dbReference type="Proteomes" id="UP001208570"/>
    </source>
</evidence>
<name>A0AAD9NGP7_9ANNE</name>
<evidence type="ECO:0000256" key="13">
    <source>
        <dbReference type="ARBA" id="ARBA00022842"/>
    </source>
</evidence>
<dbReference type="EC" id="3.1.13.1" evidence="5"/>
<evidence type="ECO:0000256" key="5">
    <source>
        <dbReference type="ARBA" id="ARBA00012163"/>
    </source>
</evidence>
<dbReference type="InterPro" id="IPR003034">
    <property type="entry name" value="SAP_dom"/>
</dbReference>
<proteinExistence type="predicted"/>
<keyword evidence="22" id="KW-1185">Reference proteome</keyword>
<dbReference type="PANTHER" id="PTHR23044">
    <property type="entry name" value="3'-5' EXONUCLEASE ERI1-RELATED"/>
    <property type="match status" value="1"/>
</dbReference>
<evidence type="ECO:0000256" key="16">
    <source>
        <dbReference type="ARBA" id="ARBA00023242"/>
    </source>
</evidence>
<dbReference type="InterPro" id="IPR013520">
    <property type="entry name" value="Ribonucl_H"/>
</dbReference>
<dbReference type="FunFam" id="1.10.720.30:FF:000015">
    <property type="entry name" value="3'-5' exoribonuclease 1"/>
    <property type="match status" value="1"/>
</dbReference>
<keyword evidence="8" id="KW-0597">Phosphoprotein</keyword>
<keyword evidence="6" id="KW-0963">Cytoplasm</keyword>
<keyword evidence="11" id="KW-0378">Hydrolase</keyword>
<comment type="cofactor">
    <cofactor evidence="2">
        <name>Mg(2+)</name>
        <dbReference type="ChEBI" id="CHEBI:18420"/>
    </cofactor>
</comment>
<evidence type="ECO:0000256" key="7">
    <source>
        <dbReference type="ARBA" id="ARBA00022552"/>
    </source>
</evidence>
<dbReference type="PANTHER" id="PTHR23044:SF61">
    <property type="entry name" value="3'-5' EXORIBONUCLEASE 1-RELATED"/>
    <property type="match status" value="1"/>
</dbReference>
<dbReference type="PROSITE" id="PS50800">
    <property type="entry name" value="SAP"/>
    <property type="match status" value="1"/>
</dbReference>
<dbReference type="Pfam" id="PF00929">
    <property type="entry name" value="RNase_T"/>
    <property type="match status" value="1"/>
</dbReference>
<dbReference type="Gene3D" id="1.10.720.30">
    <property type="entry name" value="SAP domain"/>
    <property type="match status" value="1"/>
</dbReference>
<organism evidence="21 22">
    <name type="scientific">Paralvinella palmiformis</name>
    <dbReference type="NCBI Taxonomy" id="53620"/>
    <lineage>
        <taxon>Eukaryota</taxon>
        <taxon>Metazoa</taxon>
        <taxon>Spiralia</taxon>
        <taxon>Lophotrochozoa</taxon>
        <taxon>Annelida</taxon>
        <taxon>Polychaeta</taxon>
        <taxon>Sedentaria</taxon>
        <taxon>Canalipalpata</taxon>
        <taxon>Terebellida</taxon>
        <taxon>Terebelliformia</taxon>
        <taxon>Alvinellidae</taxon>
        <taxon>Paralvinella</taxon>
    </lineage>
</organism>
<dbReference type="GO" id="GO:0003723">
    <property type="term" value="F:RNA binding"/>
    <property type="evidence" value="ECO:0007669"/>
    <property type="project" value="UniProtKB-KW"/>
</dbReference>